<keyword evidence="2" id="KW-1185">Reference proteome</keyword>
<evidence type="ECO:0000313" key="1">
    <source>
        <dbReference type="EMBL" id="MXO60006.1"/>
    </source>
</evidence>
<comment type="caution">
    <text evidence="1">The sequence shown here is derived from an EMBL/GenBank/DDBJ whole genome shotgun (WGS) entry which is preliminary data.</text>
</comment>
<dbReference type="Proteomes" id="UP000433652">
    <property type="component" value="Unassembled WGS sequence"/>
</dbReference>
<dbReference type="OrthoDB" id="7595639at2"/>
<dbReference type="RefSeq" id="WP_159795020.1">
    <property type="nucleotide sequence ID" value="NZ_WTYM01000043.1"/>
</dbReference>
<sequence length="179" mass="18731">MPMLDQGKLLGFALLGEKTDGMHYRPDEVENLGWAAHQVGLDLRALHARQLGGADWLAGDGNCRTCGGSRPALGPPRTLRYFAAGAVRLTNAPARAGLAGSDITTASAIAVSAACGLAILARPISPMPMIYFMTLSLAKLFAKLKRDGKSFTAASRIASIGLDCAMHHFGLSFCDATGS</sequence>
<reference evidence="1 2" key="1">
    <citation type="submission" date="2019-12" db="EMBL/GenBank/DDBJ databases">
        <title>Genomic-based taxomic classification of the family Erythrobacteraceae.</title>
        <authorList>
            <person name="Xu L."/>
        </authorList>
    </citation>
    <scope>NUCLEOTIDE SEQUENCE [LARGE SCALE GENOMIC DNA]</scope>
    <source>
        <strain evidence="1 2">MCCC 1K01500</strain>
    </source>
</reference>
<accession>A0A6I4SYY4</accession>
<organism evidence="1 2">
    <name type="scientific">Croceibacterium salegens</name>
    <dbReference type="NCBI Taxonomy" id="1737568"/>
    <lineage>
        <taxon>Bacteria</taxon>
        <taxon>Pseudomonadati</taxon>
        <taxon>Pseudomonadota</taxon>
        <taxon>Alphaproteobacteria</taxon>
        <taxon>Sphingomonadales</taxon>
        <taxon>Erythrobacteraceae</taxon>
        <taxon>Croceibacterium</taxon>
    </lineage>
</organism>
<dbReference type="AlphaFoldDB" id="A0A6I4SYY4"/>
<proteinExistence type="predicted"/>
<name>A0A6I4SYY4_9SPHN</name>
<gene>
    <name evidence="1" type="ORF">GRI89_10695</name>
</gene>
<dbReference type="EMBL" id="WTYM01000043">
    <property type="protein sequence ID" value="MXO60006.1"/>
    <property type="molecule type" value="Genomic_DNA"/>
</dbReference>
<evidence type="ECO:0000313" key="2">
    <source>
        <dbReference type="Proteomes" id="UP000433652"/>
    </source>
</evidence>
<protein>
    <submittedName>
        <fullName evidence="1">Uncharacterized protein</fullName>
    </submittedName>
</protein>